<name>U4TTE9_9LACO</name>
<dbReference type="InterPro" id="IPR008523">
    <property type="entry name" value="DUF805"/>
</dbReference>
<feature type="transmembrane region" description="Helical" evidence="2">
    <location>
        <begin position="107"/>
        <end position="132"/>
    </location>
</feature>
<evidence type="ECO:0000256" key="1">
    <source>
        <dbReference type="SAM" id="MobiDB-lite"/>
    </source>
</evidence>
<dbReference type="EMBL" id="KI271582">
    <property type="protein sequence ID" value="ERL66690.1"/>
    <property type="molecule type" value="Genomic_DNA"/>
</dbReference>
<feature type="compositionally biased region" description="Low complexity" evidence="1">
    <location>
        <begin position="1"/>
        <end position="60"/>
    </location>
</feature>
<proteinExistence type="predicted"/>
<reference evidence="4" key="1">
    <citation type="journal article" date="2013" name="Genome Announc.">
        <title>Whole-Genome Sequencing of Lactobacillus shenzhenensis Strain LY-73T.</title>
        <authorList>
            <person name="Lin Z."/>
            <person name="Liu Z."/>
            <person name="Yang R."/>
            <person name="Zou Y."/>
            <person name="Wan D."/>
            <person name="Chen J."/>
            <person name="Guo M."/>
            <person name="Zhao J."/>
            <person name="Fang C."/>
            <person name="Yang R."/>
            <person name="Liu F."/>
        </authorList>
    </citation>
    <scope>NUCLEOTIDE SEQUENCE [LARGE SCALE GENOMIC DNA]</scope>
    <source>
        <strain evidence="4">LY-73</strain>
    </source>
</reference>
<dbReference type="eggNOG" id="COG3152">
    <property type="taxonomic scope" value="Bacteria"/>
</dbReference>
<feature type="transmembrane region" description="Helical" evidence="2">
    <location>
        <begin position="152"/>
        <end position="177"/>
    </location>
</feature>
<evidence type="ECO:0000313" key="3">
    <source>
        <dbReference type="EMBL" id="ERL66690.1"/>
    </source>
</evidence>
<keyword evidence="2" id="KW-0812">Transmembrane</keyword>
<organism evidence="3 4">
    <name type="scientific">Schleiferilactobacillus shenzhenensis LY-73</name>
    <dbReference type="NCBI Taxonomy" id="1231336"/>
    <lineage>
        <taxon>Bacteria</taxon>
        <taxon>Bacillati</taxon>
        <taxon>Bacillota</taxon>
        <taxon>Bacilli</taxon>
        <taxon>Lactobacillales</taxon>
        <taxon>Lactobacillaceae</taxon>
        <taxon>Schleiferilactobacillus</taxon>
    </lineage>
</organism>
<feature type="region of interest" description="Disordered" evidence="1">
    <location>
        <begin position="1"/>
        <end position="74"/>
    </location>
</feature>
<dbReference type="AlphaFoldDB" id="U4TTE9"/>
<feature type="transmembrane region" description="Helical" evidence="2">
    <location>
        <begin position="189"/>
        <end position="209"/>
    </location>
</feature>
<evidence type="ECO:0008006" key="5">
    <source>
        <dbReference type="Google" id="ProtNLM"/>
    </source>
</evidence>
<keyword evidence="4" id="KW-1185">Reference proteome</keyword>
<keyword evidence="2" id="KW-0472">Membrane</keyword>
<protein>
    <recommendedName>
        <fullName evidence="5">DUF805 domain-containing protein</fullName>
    </recommendedName>
</protein>
<dbReference type="Proteomes" id="UP000030647">
    <property type="component" value="Unassembled WGS sequence"/>
</dbReference>
<dbReference type="GO" id="GO:0016020">
    <property type="term" value="C:membrane"/>
    <property type="evidence" value="ECO:0007669"/>
    <property type="project" value="InterPro"/>
</dbReference>
<accession>U4TTE9</accession>
<sequence length="237" mass="27053">MQAAHQQQQPSNQHPEQPQIQYQDYQYQGQQYQSQQEQPQDQYQGNPQNQYQGQYDQYSSRPTPQPVPRQTNRPIAAPTYSVGMKGAMNQFFHNYANFRGRASRTEFWYWQLDNFLIMVVPLIFIIIGLNHLSNIYGGLSNMGYDISMGDMWPVLLGLGLLLLWALATVVPMIALFIRRFHDAGANPKLLWIAPAIYLIDGLLGQIHLLPDLLDSLLFIGMLLVVAAYLIIASRPSV</sequence>
<gene>
    <name evidence="3" type="ORF">L248_0369</name>
</gene>
<feature type="transmembrane region" description="Helical" evidence="2">
    <location>
        <begin position="215"/>
        <end position="232"/>
    </location>
</feature>
<keyword evidence="2" id="KW-1133">Transmembrane helix</keyword>
<evidence type="ECO:0000256" key="2">
    <source>
        <dbReference type="SAM" id="Phobius"/>
    </source>
</evidence>
<dbReference type="HOGENOM" id="CLU_1169511_0_0_9"/>
<evidence type="ECO:0000313" key="4">
    <source>
        <dbReference type="Proteomes" id="UP000030647"/>
    </source>
</evidence>
<dbReference type="Pfam" id="PF05656">
    <property type="entry name" value="DUF805"/>
    <property type="match status" value="1"/>
</dbReference>
<dbReference type="STRING" id="1231336.L248_0369"/>